<protein>
    <submittedName>
        <fullName evidence="4">Response regulator</fullName>
    </submittedName>
</protein>
<dbReference type="Gene3D" id="1.10.10.10">
    <property type="entry name" value="Winged helix-like DNA-binding domain superfamily/Winged helix DNA-binding domain"/>
    <property type="match status" value="1"/>
</dbReference>
<dbReference type="InterPro" id="IPR050595">
    <property type="entry name" value="Bact_response_regulator"/>
</dbReference>
<reference evidence="4 5" key="1">
    <citation type="submission" date="2017-12" db="EMBL/GenBank/DDBJ databases">
        <title>Anaerobic carbon monoxide metabolism by Pleomorphomonas carboxyditropha sp. nov., a new mesophilic hydrogenogenic carboxidotroph.</title>
        <authorList>
            <person name="Esquivel-Elizondo S."/>
            <person name="Krajmalnik-Brown R."/>
        </authorList>
    </citation>
    <scope>NUCLEOTIDE SEQUENCE [LARGE SCALE GENOMIC DNA]</scope>
    <source>
        <strain evidence="4 5">R5-392</strain>
    </source>
</reference>
<dbReference type="CDD" id="cd17540">
    <property type="entry name" value="REC_PhyR"/>
    <property type="match status" value="1"/>
</dbReference>
<dbReference type="Pfam" id="PF22029">
    <property type="entry name" value="PhyR_sigma2"/>
    <property type="match status" value="1"/>
</dbReference>
<evidence type="ECO:0000259" key="3">
    <source>
        <dbReference type="PROSITE" id="PS50110"/>
    </source>
</evidence>
<dbReference type="InterPro" id="IPR053866">
    <property type="entry name" value="PhyR_sigma2"/>
</dbReference>
<dbReference type="Gene3D" id="1.10.1740.10">
    <property type="match status" value="1"/>
</dbReference>
<dbReference type="GO" id="GO:0000160">
    <property type="term" value="P:phosphorelay signal transduction system"/>
    <property type="evidence" value="ECO:0007669"/>
    <property type="project" value="InterPro"/>
</dbReference>
<dbReference type="PROSITE" id="PS50110">
    <property type="entry name" value="RESPONSE_REGULATORY"/>
    <property type="match status" value="1"/>
</dbReference>
<dbReference type="Pfam" id="PF00072">
    <property type="entry name" value="Response_reg"/>
    <property type="match status" value="1"/>
</dbReference>
<dbReference type="Pfam" id="PF22233">
    <property type="entry name" value="PhyR_sigma-like"/>
    <property type="match status" value="1"/>
</dbReference>
<dbReference type="PANTHER" id="PTHR44591:SF20">
    <property type="entry name" value="PROTEIN PILH"/>
    <property type="match status" value="1"/>
</dbReference>
<dbReference type="OrthoDB" id="9786101at2"/>
<comment type="caution">
    <text evidence="4">The sequence shown here is derived from an EMBL/GenBank/DDBJ whole genome shotgun (WGS) entry which is preliminary data.</text>
</comment>
<evidence type="ECO:0000313" key="4">
    <source>
        <dbReference type="EMBL" id="PKR88752.1"/>
    </source>
</evidence>
<organism evidence="4 5">
    <name type="scientific">Pleomorphomonas diazotrophica</name>
    <dbReference type="NCBI Taxonomy" id="1166257"/>
    <lineage>
        <taxon>Bacteria</taxon>
        <taxon>Pseudomonadati</taxon>
        <taxon>Pseudomonadota</taxon>
        <taxon>Alphaproteobacteria</taxon>
        <taxon>Hyphomicrobiales</taxon>
        <taxon>Pleomorphomonadaceae</taxon>
        <taxon>Pleomorphomonas</taxon>
    </lineage>
</organism>
<dbReference type="NCBIfam" id="NF006623">
    <property type="entry name" value="PRK09191.1"/>
    <property type="match status" value="1"/>
</dbReference>
<dbReference type="InterPro" id="IPR036388">
    <property type="entry name" value="WH-like_DNA-bd_sf"/>
</dbReference>
<dbReference type="Gene3D" id="3.40.50.2300">
    <property type="match status" value="1"/>
</dbReference>
<proteinExistence type="predicted"/>
<dbReference type="SUPFAM" id="SSF52172">
    <property type="entry name" value="CheY-like"/>
    <property type="match status" value="1"/>
</dbReference>
<name>A0A1I4S843_9HYPH</name>
<feature type="modified residue" description="4-aspartylphosphate" evidence="2">
    <location>
        <position position="190"/>
    </location>
</feature>
<dbReference type="InterPro" id="IPR014605">
    <property type="entry name" value="Sig_resp-reg_PhyR"/>
</dbReference>
<dbReference type="InterPro" id="IPR011006">
    <property type="entry name" value="CheY-like_superfamily"/>
</dbReference>
<dbReference type="SMART" id="SM00448">
    <property type="entry name" value="REC"/>
    <property type="match status" value="1"/>
</dbReference>
<keyword evidence="1 2" id="KW-0597">Phosphoprotein</keyword>
<dbReference type="InterPro" id="IPR053867">
    <property type="entry name" value="PhyR_sigma4"/>
</dbReference>
<sequence length="267" mass="29090">MSITALIAPQLPLLRRYARALSGSQASGDSHVVAMLEQLIADPEGFDQSLDPRLGVYKLFSSVWNANPMNYIKVDELSERPAADRRLDAITPLPRQAFLLTAMEGFSPFDASRILDVGPEAFSALLSEAARQIGEQVASRVLVIEDEPLIAMDLEGLVEGLGHTVVGNARTRDEAVAMARRERPGLILADIRLADGSSGLDAVNDILTSFEVPVIFITAYPESLLTGERPEPTFLIAKPFREEMVKAVISQALFFDKVASLRLKDSA</sequence>
<evidence type="ECO:0000313" key="5">
    <source>
        <dbReference type="Proteomes" id="UP000233491"/>
    </source>
</evidence>
<keyword evidence="5" id="KW-1185">Reference proteome</keyword>
<dbReference type="RefSeq" id="WP_101289403.1">
    <property type="nucleotide sequence ID" value="NZ_FOUQ01000003.1"/>
</dbReference>
<dbReference type="Proteomes" id="UP000233491">
    <property type="component" value="Unassembled WGS sequence"/>
</dbReference>
<dbReference type="PANTHER" id="PTHR44591">
    <property type="entry name" value="STRESS RESPONSE REGULATOR PROTEIN 1"/>
    <property type="match status" value="1"/>
</dbReference>
<dbReference type="AlphaFoldDB" id="A0A1I4S843"/>
<feature type="domain" description="Response regulatory" evidence="3">
    <location>
        <begin position="140"/>
        <end position="253"/>
    </location>
</feature>
<dbReference type="InterPro" id="IPR001789">
    <property type="entry name" value="Sig_transdc_resp-reg_receiver"/>
</dbReference>
<evidence type="ECO:0000256" key="2">
    <source>
        <dbReference type="PROSITE-ProRule" id="PRU00169"/>
    </source>
</evidence>
<evidence type="ECO:0000256" key="1">
    <source>
        <dbReference type="ARBA" id="ARBA00022553"/>
    </source>
</evidence>
<gene>
    <name evidence="4" type="ORF">CXZ10_11530</name>
</gene>
<dbReference type="EMBL" id="PJNW01000009">
    <property type="protein sequence ID" value="PKR88752.1"/>
    <property type="molecule type" value="Genomic_DNA"/>
</dbReference>
<dbReference type="PIRSF" id="PIRSF036400">
    <property type="entry name" value="RR_Ctr_UCP036400"/>
    <property type="match status" value="1"/>
</dbReference>
<accession>A0A1I4S843</accession>